<dbReference type="Proteomes" id="UP000325577">
    <property type="component" value="Linkage Group LG9"/>
</dbReference>
<dbReference type="AlphaFoldDB" id="A0A5J4ZAW8"/>
<keyword evidence="3" id="KW-0472">Membrane</keyword>
<feature type="signal peptide" evidence="4">
    <location>
        <begin position="1"/>
        <end position="25"/>
    </location>
</feature>
<dbReference type="InterPro" id="IPR025287">
    <property type="entry name" value="WAK_GUB"/>
</dbReference>
<name>A0A5J4ZAW8_9ASTE</name>
<dbReference type="PANTHER" id="PTHR33355">
    <property type="entry name" value="WALL-ASSOCIATED RECEPTOR KINASE CARBOXY-TERMINAL PROTEIN-RELATED"/>
    <property type="match status" value="1"/>
</dbReference>
<dbReference type="Pfam" id="PF13947">
    <property type="entry name" value="GUB_WAK_bind"/>
    <property type="match status" value="1"/>
</dbReference>
<evidence type="ECO:0000313" key="7">
    <source>
        <dbReference type="Proteomes" id="UP000325577"/>
    </source>
</evidence>
<evidence type="ECO:0000256" key="4">
    <source>
        <dbReference type="SAM" id="SignalP"/>
    </source>
</evidence>
<proteinExistence type="predicted"/>
<keyword evidence="3" id="KW-1133">Transmembrane helix</keyword>
<evidence type="ECO:0000259" key="5">
    <source>
        <dbReference type="Pfam" id="PF13947"/>
    </source>
</evidence>
<evidence type="ECO:0000256" key="2">
    <source>
        <dbReference type="ARBA" id="ARBA00022729"/>
    </source>
</evidence>
<reference evidence="6 7" key="1">
    <citation type="submission" date="2019-09" db="EMBL/GenBank/DDBJ databases">
        <title>A chromosome-level genome assembly of the Chinese tupelo Nyssa sinensis.</title>
        <authorList>
            <person name="Yang X."/>
            <person name="Kang M."/>
            <person name="Yang Y."/>
            <person name="Xiong H."/>
            <person name="Wang M."/>
            <person name="Zhang Z."/>
            <person name="Wang Z."/>
            <person name="Wu H."/>
            <person name="Ma T."/>
            <person name="Liu J."/>
            <person name="Xi Z."/>
        </authorList>
    </citation>
    <scope>NUCLEOTIDE SEQUENCE [LARGE SCALE GENOMIC DNA]</scope>
    <source>
        <strain evidence="6">J267</strain>
        <tissue evidence="6">Leaf</tissue>
    </source>
</reference>
<dbReference type="GO" id="GO:0016020">
    <property type="term" value="C:membrane"/>
    <property type="evidence" value="ECO:0007669"/>
    <property type="project" value="UniProtKB-SubCell"/>
</dbReference>
<protein>
    <recommendedName>
        <fullName evidence="5">Wall-associated receptor kinase galacturonan-binding domain-containing protein</fullName>
    </recommendedName>
</protein>
<feature type="domain" description="Wall-associated receptor kinase galacturonan-binding" evidence="5">
    <location>
        <begin position="30"/>
        <end position="91"/>
    </location>
</feature>
<dbReference type="OrthoDB" id="1857727at2759"/>
<dbReference type="EMBL" id="CM018052">
    <property type="protein sequence ID" value="KAA8515530.1"/>
    <property type="molecule type" value="Genomic_DNA"/>
</dbReference>
<evidence type="ECO:0000256" key="1">
    <source>
        <dbReference type="ARBA" id="ARBA00004167"/>
    </source>
</evidence>
<organism evidence="6 7">
    <name type="scientific">Nyssa sinensis</name>
    <dbReference type="NCBI Taxonomy" id="561372"/>
    <lineage>
        <taxon>Eukaryota</taxon>
        <taxon>Viridiplantae</taxon>
        <taxon>Streptophyta</taxon>
        <taxon>Embryophyta</taxon>
        <taxon>Tracheophyta</taxon>
        <taxon>Spermatophyta</taxon>
        <taxon>Magnoliopsida</taxon>
        <taxon>eudicotyledons</taxon>
        <taxon>Gunneridae</taxon>
        <taxon>Pentapetalae</taxon>
        <taxon>asterids</taxon>
        <taxon>Cornales</taxon>
        <taxon>Nyssaceae</taxon>
        <taxon>Nyssa</taxon>
    </lineage>
</organism>
<feature type="transmembrane region" description="Helical" evidence="3">
    <location>
        <begin position="278"/>
        <end position="303"/>
    </location>
</feature>
<evidence type="ECO:0000313" key="6">
    <source>
        <dbReference type="EMBL" id="KAA8515530.1"/>
    </source>
</evidence>
<accession>A0A5J4ZAW8</accession>
<gene>
    <name evidence="6" type="ORF">F0562_018859</name>
</gene>
<dbReference type="GO" id="GO:0030247">
    <property type="term" value="F:polysaccharide binding"/>
    <property type="evidence" value="ECO:0007669"/>
    <property type="project" value="InterPro"/>
</dbReference>
<comment type="subcellular location">
    <subcellularLocation>
        <location evidence="1">Membrane</location>
        <topology evidence="1">Single-pass membrane protein</topology>
    </subcellularLocation>
</comment>
<keyword evidence="7" id="KW-1185">Reference proteome</keyword>
<dbReference type="PANTHER" id="PTHR33355:SF5">
    <property type="entry name" value="F12F1.23 PROTEIN"/>
    <property type="match status" value="1"/>
</dbReference>
<keyword evidence="2 4" id="KW-0732">Signal</keyword>
<feature type="chain" id="PRO_5023916626" description="Wall-associated receptor kinase galacturonan-binding domain-containing protein" evidence="4">
    <location>
        <begin position="26"/>
        <end position="324"/>
    </location>
</feature>
<keyword evidence="3" id="KW-0812">Transmembrane</keyword>
<evidence type="ECO:0000256" key="3">
    <source>
        <dbReference type="SAM" id="Phobius"/>
    </source>
</evidence>
<sequence length="324" mass="35798">MASWSCSLYILIVTSTLSFLSLTSAQSSLCRTSCGGIPINYPFGIDDGCGSPYYRHILVCSITGQLELRTPSGRYPILSVSYSDPHILITDPFMWNCLDGNNFRPTRPFSLDTSTHFSLSSQNDYLFFNCSEDHVIIEPKPIFCERFTDRCDSSCDSASYLCRHLPECANALGGSSCCSYYPKATESLRLMLKYCATYTSVYWRNVGATPDHQVPEYGIRVDFDIPVTTRCLQCQDYAKGGGTCGFDTQTQSFLCLCEKGNVTTYCKDPNISRHNKKIGVIAGTATTVSVAGAIGIGAGIWYLRKVRAKAPVTHGVQSNENRLY</sequence>